<sequence length="122" mass="13639">MITILILSLVLYSNALEAQNETEGEINNILQKYIDRIPDIDSKYVINEGLSKSISRYFKGKMSALPLFKISLKIDRTPVKIPWTIDGHGEQVPTSVDGVANDGEIQYKFLKAKKVDAPKTDA</sequence>
<gene>
    <name evidence="1" type="ORF">MSG28_000315</name>
</gene>
<name>A0ACC0K0J5_CHOFU</name>
<dbReference type="Proteomes" id="UP001064048">
    <property type="component" value="Chromosome Z"/>
</dbReference>
<accession>A0ACC0K0J5</accession>
<protein>
    <submittedName>
        <fullName evidence="1">Uncharacterized protein</fullName>
    </submittedName>
</protein>
<reference evidence="1 2" key="1">
    <citation type="journal article" date="2022" name="Genome Biol. Evol.">
        <title>The Spruce Budworm Genome: Reconstructing the Evolutionary History of Antifreeze Proteins.</title>
        <authorList>
            <person name="Beliveau C."/>
            <person name="Gagne P."/>
            <person name="Picq S."/>
            <person name="Vernygora O."/>
            <person name="Keeling C.I."/>
            <person name="Pinkney K."/>
            <person name="Doucet D."/>
            <person name="Wen F."/>
            <person name="Johnston J.S."/>
            <person name="Maaroufi H."/>
            <person name="Boyle B."/>
            <person name="Laroche J."/>
            <person name="Dewar K."/>
            <person name="Juretic N."/>
            <person name="Blackburn G."/>
            <person name="Nisole A."/>
            <person name="Brunet B."/>
            <person name="Brandao M."/>
            <person name="Lumley L."/>
            <person name="Duan J."/>
            <person name="Quan G."/>
            <person name="Lucarotti C.J."/>
            <person name="Roe A.D."/>
            <person name="Sperling F.A.H."/>
            <person name="Levesque R.C."/>
            <person name="Cusson M."/>
        </authorList>
    </citation>
    <scope>NUCLEOTIDE SEQUENCE [LARGE SCALE GENOMIC DNA]</scope>
    <source>
        <strain evidence="1">Glfc:IPQL:Cfum</strain>
    </source>
</reference>
<evidence type="ECO:0000313" key="1">
    <source>
        <dbReference type="EMBL" id="KAI8429775.1"/>
    </source>
</evidence>
<organism evidence="1 2">
    <name type="scientific">Choristoneura fumiferana</name>
    <name type="common">Spruce budworm moth</name>
    <name type="synonym">Archips fumiferana</name>
    <dbReference type="NCBI Taxonomy" id="7141"/>
    <lineage>
        <taxon>Eukaryota</taxon>
        <taxon>Metazoa</taxon>
        <taxon>Ecdysozoa</taxon>
        <taxon>Arthropoda</taxon>
        <taxon>Hexapoda</taxon>
        <taxon>Insecta</taxon>
        <taxon>Pterygota</taxon>
        <taxon>Neoptera</taxon>
        <taxon>Endopterygota</taxon>
        <taxon>Lepidoptera</taxon>
        <taxon>Glossata</taxon>
        <taxon>Ditrysia</taxon>
        <taxon>Tortricoidea</taxon>
        <taxon>Tortricidae</taxon>
        <taxon>Tortricinae</taxon>
        <taxon>Choristoneura</taxon>
    </lineage>
</organism>
<proteinExistence type="predicted"/>
<evidence type="ECO:0000313" key="2">
    <source>
        <dbReference type="Proteomes" id="UP001064048"/>
    </source>
</evidence>
<keyword evidence="2" id="KW-1185">Reference proteome</keyword>
<comment type="caution">
    <text evidence="1">The sequence shown here is derived from an EMBL/GenBank/DDBJ whole genome shotgun (WGS) entry which is preliminary data.</text>
</comment>
<dbReference type="EMBL" id="CM046131">
    <property type="protein sequence ID" value="KAI8429775.1"/>
    <property type="molecule type" value="Genomic_DNA"/>
</dbReference>